<evidence type="ECO:0000256" key="5">
    <source>
        <dbReference type="ARBA" id="ARBA00022771"/>
    </source>
</evidence>
<keyword evidence="9" id="KW-0067">ATP-binding</keyword>
<evidence type="ECO:0000313" key="17">
    <source>
        <dbReference type="Proteomes" id="UP001149165"/>
    </source>
</evidence>
<keyword evidence="6" id="KW-0378">Hydrolase</keyword>
<dbReference type="AlphaFoldDB" id="A0A9W9K0P9"/>
<proteinExistence type="inferred from homology"/>
<evidence type="ECO:0000256" key="4">
    <source>
        <dbReference type="ARBA" id="ARBA00022741"/>
    </source>
</evidence>
<dbReference type="InterPro" id="IPR050628">
    <property type="entry name" value="SNF2_RAD54_helicase_TF"/>
</dbReference>
<dbReference type="Gene3D" id="3.40.50.300">
    <property type="entry name" value="P-loop containing nucleotide triphosphate hydrolases"/>
    <property type="match status" value="1"/>
</dbReference>
<feature type="domain" description="Helicase ATP-binding" evidence="14">
    <location>
        <begin position="358"/>
        <end position="531"/>
    </location>
</feature>
<dbReference type="GO" id="GO:0008094">
    <property type="term" value="F:ATP-dependent activity, acting on DNA"/>
    <property type="evidence" value="ECO:0007669"/>
    <property type="project" value="TreeGrafter"/>
</dbReference>
<dbReference type="PROSITE" id="PS50089">
    <property type="entry name" value="ZF_RING_2"/>
    <property type="match status" value="1"/>
</dbReference>
<keyword evidence="8" id="KW-0862">Zinc</keyword>
<evidence type="ECO:0000256" key="12">
    <source>
        <dbReference type="SAM" id="MobiDB-lite"/>
    </source>
</evidence>
<dbReference type="GO" id="GO:0005524">
    <property type="term" value="F:ATP binding"/>
    <property type="evidence" value="ECO:0007669"/>
    <property type="project" value="UniProtKB-KW"/>
</dbReference>
<dbReference type="PROSITE" id="PS51194">
    <property type="entry name" value="HELICASE_CTER"/>
    <property type="match status" value="1"/>
</dbReference>
<dbReference type="GO" id="GO:0004386">
    <property type="term" value="F:helicase activity"/>
    <property type="evidence" value="ECO:0007669"/>
    <property type="project" value="UniProtKB-KW"/>
</dbReference>
<comment type="similarity">
    <text evidence="2">Belongs to the SNF2/RAD54 helicase family.</text>
</comment>
<keyword evidence="5 11" id="KW-0863">Zinc-finger</keyword>
<evidence type="ECO:0000256" key="3">
    <source>
        <dbReference type="ARBA" id="ARBA00022723"/>
    </source>
</evidence>
<dbReference type="InterPro" id="IPR013083">
    <property type="entry name" value="Znf_RING/FYVE/PHD"/>
</dbReference>
<evidence type="ECO:0008006" key="18">
    <source>
        <dbReference type="Google" id="ProtNLM"/>
    </source>
</evidence>
<evidence type="ECO:0000256" key="2">
    <source>
        <dbReference type="ARBA" id="ARBA00007025"/>
    </source>
</evidence>
<evidence type="ECO:0000256" key="11">
    <source>
        <dbReference type="PROSITE-ProRule" id="PRU00175"/>
    </source>
</evidence>
<reference evidence="16" key="2">
    <citation type="journal article" date="2023" name="IMA Fungus">
        <title>Comparative genomic study of the Penicillium genus elucidates a diverse pangenome and 15 lateral gene transfer events.</title>
        <authorList>
            <person name="Petersen C."/>
            <person name="Sorensen T."/>
            <person name="Nielsen M.R."/>
            <person name="Sondergaard T.E."/>
            <person name="Sorensen J.L."/>
            <person name="Fitzpatrick D.A."/>
            <person name="Frisvad J.C."/>
            <person name="Nielsen K.L."/>
        </authorList>
    </citation>
    <scope>NUCLEOTIDE SEQUENCE</scope>
    <source>
        <strain evidence="16">IBT 30069</strain>
    </source>
</reference>
<dbReference type="InterPro" id="IPR049730">
    <property type="entry name" value="SNF2/RAD54-like_C"/>
</dbReference>
<evidence type="ECO:0000256" key="9">
    <source>
        <dbReference type="ARBA" id="ARBA00022840"/>
    </source>
</evidence>
<dbReference type="Pfam" id="PF13923">
    <property type="entry name" value="zf-C3HC4_2"/>
    <property type="match status" value="1"/>
</dbReference>
<feature type="domain" description="Helicase C-terminal" evidence="15">
    <location>
        <begin position="756"/>
        <end position="923"/>
    </location>
</feature>
<dbReference type="CDD" id="cd18793">
    <property type="entry name" value="SF2_C_SNF"/>
    <property type="match status" value="1"/>
</dbReference>
<feature type="region of interest" description="Disordered" evidence="12">
    <location>
        <begin position="1"/>
        <end position="48"/>
    </location>
</feature>
<dbReference type="Proteomes" id="UP001149165">
    <property type="component" value="Unassembled WGS sequence"/>
</dbReference>
<evidence type="ECO:0000313" key="16">
    <source>
        <dbReference type="EMBL" id="KAJ5087842.1"/>
    </source>
</evidence>
<dbReference type="Gene3D" id="3.30.70.2330">
    <property type="match status" value="1"/>
</dbReference>
<protein>
    <recommendedName>
        <fullName evidence="18">SNF2 family helicase</fullName>
    </recommendedName>
</protein>
<comment type="subcellular location">
    <subcellularLocation>
        <location evidence="1">Nucleus</location>
    </subcellularLocation>
</comment>
<name>A0A9W9K0P9_9EURO</name>
<evidence type="ECO:0000256" key="10">
    <source>
        <dbReference type="ARBA" id="ARBA00023242"/>
    </source>
</evidence>
<keyword evidence="7" id="KW-0347">Helicase</keyword>
<dbReference type="SMART" id="SM00487">
    <property type="entry name" value="DEXDc"/>
    <property type="match status" value="1"/>
</dbReference>
<dbReference type="GO" id="GO:0006281">
    <property type="term" value="P:DNA repair"/>
    <property type="evidence" value="ECO:0007669"/>
    <property type="project" value="TreeGrafter"/>
</dbReference>
<feature type="compositionally biased region" description="Polar residues" evidence="12">
    <location>
        <begin position="26"/>
        <end position="44"/>
    </location>
</feature>
<feature type="domain" description="RING-type" evidence="13">
    <location>
        <begin position="685"/>
        <end position="723"/>
    </location>
</feature>
<dbReference type="EMBL" id="JAPQKH010000007">
    <property type="protein sequence ID" value="KAJ5087842.1"/>
    <property type="molecule type" value="Genomic_DNA"/>
</dbReference>
<dbReference type="InterPro" id="IPR014905">
    <property type="entry name" value="HIRAN"/>
</dbReference>
<dbReference type="PANTHER" id="PTHR45626">
    <property type="entry name" value="TRANSCRIPTION TERMINATION FACTOR 2-RELATED"/>
    <property type="match status" value="1"/>
</dbReference>
<evidence type="ECO:0000259" key="15">
    <source>
        <dbReference type="PROSITE" id="PS51194"/>
    </source>
</evidence>
<evidence type="ECO:0000256" key="1">
    <source>
        <dbReference type="ARBA" id="ARBA00004123"/>
    </source>
</evidence>
<dbReference type="InterPro" id="IPR001841">
    <property type="entry name" value="Znf_RING"/>
</dbReference>
<keyword evidence="17" id="KW-1185">Reference proteome</keyword>
<dbReference type="InterPro" id="IPR001650">
    <property type="entry name" value="Helicase_C-like"/>
</dbReference>
<evidence type="ECO:0000256" key="8">
    <source>
        <dbReference type="ARBA" id="ARBA00022833"/>
    </source>
</evidence>
<dbReference type="SMART" id="SM00490">
    <property type="entry name" value="HELICc"/>
    <property type="match status" value="1"/>
</dbReference>
<dbReference type="Pfam" id="PF00176">
    <property type="entry name" value="SNF2-rel_dom"/>
    <property type="match status" value="1"/>
</dbReference>
<accession>A0A9W9K0P9</accession>
<dbReference type="GO" id="GO:0008270">
    <property type="term" value="F:zinc ion binding"/>
    <property type="evidence" value="ECO:0007669"/>
    <property type="project" value="UniProtKB-KW"/>
</dbReference>
<dbReference type="CDD" id="cd18008">
    <property type="entry name" value="DEXDc_SHPRH-like"/>
    <property type="match status" value="1"/>
</dbReference>
<dbReference type="Pfam" id="PF08797">
    <property type="entry name" value="HIRAN"/>
    <property type="match status" value="1"/>
</dbReference>
<gene>
    <name evidence="16" type="ORF">N7456_011458</name>
</gene>
<feature type="compositionally biased region" description="Basic and acidic residues" evidence="12">
    <location>
        <begin position="10"/>
        <end position="24"/>
    </location>
</feature>
<dbReference type="Gene3D" id="3.30.40.10">
    <property type="entry name" value="Zinc/RING finger domain, C3HC4 (zinc finger)"/>
    <property type="match status" value="1"/>
</dbReference>
<dbReference type="InterPro" id="IPR000330">
    <property type="entry name" value="SNF2_N"/>
</dbReference>
<evidence type="ECO:0000256" key="7">
    <source>
        <dbReference type="ARBA" id="ARBA00022806"/>
    </source>
</evidence>
<dbReference type="SUPFAM" id="SSF57850">
    <property type="entry name" value="RING/U-box"/>
    <property type="match status" value="1"/>
</dbReference>
<reference evidence="16" key="1">
    <citation type="submission" date="2022-11" db="EMBL/GenBank/DDBJ databases">
        <authorList>
            <person name="Petersen C."/>
        </authorList>
    </citation>
    <scope>NUCLEOTIDE SEQUENCE</scope>
    <source>
        <strain evidence="16">IBT 30069</strain>
    </source>
</reference>
<dbReference type="GO" id="GO:0003676">
    <property type="term" value="F:nucleic acid binding"/>
    <property type="evidence" value="ECO:0007669"/>
    <property type="project" value="InterPro"/>
</dbReference>
<dbReference type="InterPro" id="IPR017907">
    <property type="entry name" value="Znf_RING_CS"/>
</dbReference>
<dbReference type="Pfam" id="PF00271">
    <property type="entry name" value="Helicase_C"/>
    <property type="match status" value="1"/>
</dbReference>
<keyword evidence="3" id="KW-0479">Metal-binding</keyword>
<dbReference type="PROSITE" id="PS51192">
    <property type="entry name" value="HELICASE_ATP_BIND_1"/>
    <property type="match status" value="1"/>
</dbReference>
<dbReference type="SUPFAM" id="SSF52540">
    <property type="entry name" value="P-loop containing nucleoside triphosphate hydrolases"/>
    <property type="match status" value="2"/>
</dbReference>
<comment type="caution">
    <text evidence="16">The sequence shown here is derived from an EMBL/GenBank/DDBJ whole genome shotgun (WGS) entry which is preliminary data.</text>
</comment>
<dbReference type="GO" id="GO:0005634">
    <property type="term" value="C:nucleus"/>
    <property type="evidence" value="ECO:0007669"/>
    <property type="project" value="UniProtKB-SubCell"/>
</dbReference>
<dbReference type="InterPro" id="IPR038718">
    <property type="entry name" value="SNF2-like_sf"/>
</dbReference>
<dbReference type="Gene3D" id="3.40.50.10810">
    <property type="entry name" value="Tandem AAA-ATPase domain"/>
    <property type="match status" value="1"/>
</dbReference>
<dbReference type="OrthoDB" id="448448at2759"/>
<evidence type="ECO:0000259" key="14">
    <source>
        <dbReference type="PROSITE" id="PS51192"/>
    </source>
</evidence>
<dbReference type="PANTHER" id="PTHR45626:SF11">
    <property type="entry name" value="FAMILY HELICASE, PUTATIVE (AFU_ORTHOLOGUE AFUA_5G06590)-RELATED"/>
    <property type="match status" value="1"/>
</dbReference>
<dbReference type="PROSITE" id="PS00518">
    <property type="entry name" value="ZF_RING_1"/>
    <property type="match status" value="1"/>
</dbReference>
<dbReference type="SMART" id="SM00910">
    <property type="entry name" value="HIRAN"/>
    <property type="match status" value="1"/>
</dbReference>
<dbReference type="InterPro" id="IPR014001">
    <property type="entry name" value="Helicase_ATP-bd"/>
</dbReference>
<dbReference type="SMART" id="SM00184">
    <property type="entry name" value="RING"/>
    <property type="match status" value="1"/>
</dbReference>
<organism evidence="16 17">
    <name type="scientific">Penicillium angulare</name>
    <dbReference type="NCBI Taxonomy" id="116970"/>
    <lineage>
        <taxon>Eukaryota</taxon>
        <taxon>Fungi</taxon>
        <taxon>Dikarya</taxon>
        <taxon>Ascomycota</taxon>
        <taxon>Pezizomycotina</taxon>
        <taxon>Eurotiomycetes</taxon>
        <taxon>Eurotiomycetidae</taxon>
        <taxon>Eurotiales</taxon>
        <taxon>Aspergillaceae</taxon>
        <taxon>Penicillium</taxon>
    </lineage>
</organism>
<evidence type="ECO:0000256" key="6">
    <source>
        <dbReference type="ARBA" id="ARBA00022801"/>
    </source>
</evidence>
<dbReference type="GO" id="GO:0016818">
    <property type="term" value="F:hydrolase activity, acting on acid anhydrides, in phosphorus-containing anhydrides"/>
    <property type="evidence" value="ECO:0007669"/>
    <property type="project" value="InterPro"/>
</dbReference>
<keyword evidence="10" id="KW-0539">Nucleus</keyword>
<evidence type="ECO:0000259" key="13">
    <source>
        <dbReference type="PROSITE" id="PS50089"/>
    </source>
</evidence>
<dbReference type="InterPro" id="IPR027417">
    <property type="entry name" value="P-loop_NTPase"/>
</dbReference>
<sequence>MTQYSKKRKSDIDAVDLRGDDAGRPSKTNQSTAYLDPQDVSTGQRFGESADYIPLTQVAGADEDDAGAEELVQGTQDADESSMPTNMLYGTVDTKIVGCRFYTGIATPGERVILRREPQNQYDSNAIQVRNIVGAQIGHIPRGVAEKLARYMDSRELQVEGILTGPKSFYDCPVALPLYGTRNPAQWIALKNKMKQDKLPLREFNDAERKEKARIKALVAAKKEQAKQARAMALKKAAAEWQGNDDSVFANLSTPTGLGDTEESFEDLLNESSFFNPREIGQVVENFGQKESEMAKMPMADTPAGLSTELLPYQKQGLAWMISRESPSLPPVGSDAVVQLWKRNITKFTNVATNFSTSTPPALASGGILADDMGLGKTIQIISLILANPTPRTSDSCKATLIIAPVGVMSNWRNQIQDHCRTETMPRVLIYHGSGKKEAKNLADYDVVVTSYGALGVEYQPEAKNPPAKGIYSVQWRRVVLDEGHGIRNPRTKGSLAANALKADSRWSLTGTPIINSLKDLYSQVRFLKLTGGLEDLGIFNSVLIRPLTNGNPEARLLLEALMGTICLRRRKDMEFINLRLPKLTSRVLRIKFNEHEQEKYQAFQAEAKGALLDFKDKQGGSTYSHLLEVILRLRQTCNHWALCKKRIDKLMEILDKHKVVPLTPENMKALQDMLQIQIESQEVCAICLDNFDAPVITACAHSFCKGCIEQVIERQHKCPLCRADIKDNTTLVSPAAELGEDTETVEVDPSKPSSKIEALMKVLTAQGQAPDTKTVVFSQWTSFLDLVEPHLAQRGINFVRVDGKMSSTNRDNSINRFSTVPSCTVLLASLSVCSVGLNLVAANQAILADSWWAPAIEDQALDRVYRLGQKRETNVWRLIMEDTIEERVLDIQGRKRELMLAAFRETGKKKAEDRATRVADLESLLT</sequence>
<keyword evidence="4" id="KW-0547">Nucleotide-binding</keyword>